<evidence type="ECO:0000313" key="2">
    <source>
        <dbReference type="EMBL" id="MFC5068391.1"/>
    </source>
</evidence>
<dbReference type="Gene3D" id="3.20.20.450">
    <property type="entry name" value="EAL domain"/>
    <property type="match status" value="1"/>
</dbReference>
<dbReference type="InterPro" id="IPR001633">
    <property type="entry name" value="EAL_dom"/>
</dbReference>
<organism evidence="2 3">
    <name type="scientific">Flaviflagellibacter deserti</name>
    <dbReference type="NCBI Taxonomy" id="2267266"/>
    <lineage>
        <taxon>Bacteria</taxon>
        <taxon>Pseudomonadati</taxon>
        <taxon>Pseudomonadota</taxon>
        <taxon>Alphaproteobacteria</taxon>
        <taxon>Hyphomicrobiales</taxon>
        <taxon>Flaviflagellibacter</taxon>
    </lineage>
</organism>
<dbReference type="SUPFAM" id="SSF141868">
    <property type="entry name" value="EAL domain-like"/>
    <property type="match status" value="1"/>
</dbReference>
<gene>
    <name evidence="2" type="ORF">ACFPFW_10240</name>
</gene>
<comment type="caution">
    <text evidence="2">The sequence shown here is derived from an EMBL/GenBank/DDBJ whole genome shotgun (WGS) entry which is preliminary data.</text>
</comment>
<dbReference type="EMBL" id="JBHSJF010000006">
    <property type="protein sequence ID" value="MFC5068391.1"/>
    <property type="molecule type" value="Genomic_DNA"/>
</dbReference>
<evidence type="ECO:0000313" key="3">
    <source>
        <dbReference type="Proteomes" id="UP001595796"/>
    </source>
</evidence>
<feature type="domain" description="EAL" evidence="1">
    <location>
        <begin position="247"/>
        <end position="500"/>
    </location>
</feature>
<dbReference type="CDD" id="cd01948">
    <property type="entry name" value="EAL"/>
    <property type="match status" value="1"/>
</dbReference>
<dbReference type="PROSITE" id="PS50883">
    <property type="entry name" value="EAL"/>
    <property type="match status" value="1"/>
</dbReference>
<dbReference type="SMART" id="SM00052">
    <property type="entry name" value="EAL"/>
    <property type="match status" value="1"/>
</dbReference>
<dbReference type="Proteomes" id="UP001595796">
    <property type="component" value="Unassembled WGS sequence"/>
</dbReference>
<reference evidence="3" key="1">
    <citation type="journal article" date="2019" name="Int. J. Syst. Evol. Microbiol.">
        <title>The Global Catalogue of Microorganisms (GCM) 10K type strain sequencing project: providing services to taxonomists for standard genome sequencing and annotation.</title>
        <authorList>
            <consortium name="The Broad Institute Genomics Platform"/>
            <consortium name="The Broad Institute Genome Sequencing Center for Infectious Disease"/>
            <person name="Wu L."/>
            <person name="Ma J."/>
        </authorList>
    </citation>
    <scope>NUCLEOTIDE SEQUENCE [LARGE SCALE GENOMIC DNA]</scope>
    <source>
        <strain evidence="3">CGMCC 1.16444</strain>
    </source>
</reference>
<name>A0ABV9Z2N0_9HYPH</name>
<proteinExistence type="predicted"/>
<dbReference type="PANTHER" id="PTHR33121:SF79">
    <property type="entry name" value="CYCLIC DI-GMP PHOSPHODIESTERASE PDED-RELATED"/>
    <property type="match status" value="1"/>
</dbReference>
<evidence type="ECO:0000259" key="1">
    <source>
        <dbReference type="PROSITE" id="PS50883"/>
    </source>
</evidence>
<accession>A0ABV9Z2N0</accession>
<sequence>MAFAPLVGLNLLLWMHINAHGRTDVRDAAAHILELVEARLDESMTQLVALGMASKPSCLPDGLAQLSRAAMKATQVSEVSVIDSTGATLCTPNGAPRIVRTVSSAHDTGNPNIKLFAVDLGNDQGPRSVRFVWQFPNGASLAMLLSGEKLMPALVVGRLQADFIARLTLVDGTFVANRLSNQQMASDGKSAFEVQAISDRYPIALTVAVPSEALWRSYRELFIWGNAGGLLLAMLSIAVAIGVARQTEGPVRDIENAIRRGDFIPYYQPLVDIRTGKLRGCEVLVRRRRPDGGIDGPGAFIRLVEATGQIFEITRSLMVQARDELGPAYGPRPELKVSFNLVAEHFDDMTIVSDVQEIFSNGPVRPNQVVLEVTERQPLPNLASARVIIAKLQELGARIALDDVGTGHGGMSYLLKLGADQMKMDKMFVDAIGTERCSSTIIDTLVKLSEDLNMEFVAEGVETFEQIEYLRERGVVAAQGFVFSPPLPGKLYLELVETLHPISGSKKQRKVRKALRGGETEFAA</sequence>
<protein>
    <submittedName>
        <fullName evidence="2">EAL domain-containing protein</fullName>
    </submittedName>
</protein>
<dbReference type="InterPro" id="IPR050706">
    <property type="entry name" value="Cyclic-di-GMP_PDE-like"/>
</dbReference>
<dbReference type="InterPro" id="IPR035919">
    <property type="entry name" value="EAL_sf"/>
</dbReference>
<dbReference type="PANTHER" id="PTHR33121">
    <property type="entry name" value="CYCLIC DI-GMP PHOSPHODIESTERASE PDEF"/>
    <property type="match status" value="1"/>
</dbReference>
<dbReference type="Pfam" id="PF00563">
    <property type="entry name" value="EAL"/>
    <property type="match status" value="1"/>
</dbReference>
<keyword evidence="3" id="KW-1185">Reference proteome</keyword>